<organism evidence="6 7">
    <name type="scientific">Vibrio splendidus</name>
    <dbReference type="NCBI Taxonomy" id="29497"/>
    <lineage>
        <taxon>Bacteria</taxon>
        <taxon>Pseudomonadati</taxon>
        <taxon>Pseudomonadota</taxon>
        <taxon>Gammaproteobacteria</taxon>
        <taxon>Vibrionales</taxon>
        <taxon>Vibrionaceae</taxon>
        <taxon>Vibrio</taxon>
    </lineage>
</organism>
<evidence type="ECO:0000313" key="7">
    <source>
        <dbReference type="Proteomes" id="UP000235405"/>
    </source>
</evidence>
<dbReference type="PANTHER" id="PTHR11019:SF159">
    <property type="entry name" value="TRANSCRIPTIONAL REGULATOR-RELATED"/>
    <property type="match status" value="1"/>
</dbReference>
<evidence type="ECO:0000259" key="5">
    <source>
        <dbReference type="PROSITE" id="PS01124"/>
    </source>
</evidence>
<dbReference type="Proteomes" id="UP000235405">
    <property type="component" value="Unassembled WGS sequence"/>
</dbReference>
<sequence length="270" mass="31047">MNYVEKTTNCDYSEWKNGAVLVAKEWQHERSDFNHLDQRPHTWHRHHRGQLLCIDEGLIQVKTDEGTWILPPHRAGWIPPGAMHSVYFCGSLKGRSLLFAPEICEQFPMRPCVIEMSDILKVLSIRASTWNKTEELPVQCLHILSVISDEIGNSPHESLYIPLPKDPRLQKVTQAILTNPNSKNSVEHWASMGAISSRTLRRLIRSELNMSFSEWRQQILLIHSLEMMARGESVGDVAFTLGYSTPSNFIAMFRRVYGESPMRYFSNRGI</sequence>
<dbReference type="GO" id="GO:0003700">
    <property type="term" value="F:DNA-binding transcription factor activity"/>
    <property type="evidence" value="ECO:0007669"/>
    <property type="project" value="InterPro"/>
</dbReference>
<dbReference type="InterPro" id="IPR018060">
    <property type="entry name" value="HTH_AraC"/>
</dbReference>
<evidence type="ECO:0000256" key="2">
    <source>
        <dbReference type="ARBA" id="ARBA00023015"/>
    </source>
</evidence>
<dbReference type="SUPFAM" id="SSF51182">
    <property type="entry name" value="RmlC-like cupins"/>
    <property type="match status" value="1"/>
</dbReference>
<evidence type="ECO:0000256" key="4">
    <source>
        <dbReference type="ARBA" id="ARBA00023163"/>
    </source>
</evidence>
<keyword evidence="1" id="KW-0678">Repressor</keyword>
<dbReference type="SUPFAM" id="SSF46689">
    <property type="entry name" value="Homeodomain-like"/>
    <property type="match status" value="1"/>
</dbReference>
<dbReference type="AlphaFoldDB" id="A0A2N7CJE0"/>
<gene>
    <name evidence="6" type="ORF">BCV19_23050</name>
</gene>
<dbReference type="Gene3D" id="2.60.120.10">
    <property type="entry name" value="Jelly Rolls"/>
    <property type="match status" value="1"/>
</dbReference>
<keyword evidence="2" id="KW-0805">Transcription regulation</keyword>
<name>A0A2N7CJE0_VIBSP</name>
<dbReference type="GO" id="GO:0043565">
    <property type="term" value="F:sequence-specific DNA binding"/>
    <property type="evidence" value="ECO:0007669"/>
    <property type="project" value="InterPro"/>
</dbReference>
<dbReference type="Pfam" id="PF02311">
    <property type="entry name" value="AraC_binding"/>
    <property type="match status" value="1"/>
</dbReference>
<keyword evidence="3" id="KW-0238">DNA-binding</keyword>
<accession>A0A2N7CJE0</accession>
<evidence type="ECO:0000256" key="1">
    <source>
        <dbReference type="ARBA" id="ARBA00022491"/>
    </source>
</evidence>
<dbReference type="FunFam" id="1.10.10.60:FF:000132">
    <property type="entry name" value="AraC family transcriptional regulator"/>
    <property type="match status" value="1"/>
</dbReference>
<dbReference type="Pfam" id="PF12833">
    <property type="entry name" value="HTH_18"/>
    <property type="match status" value="1"/>
</dbReference>
<keyword evidence="4" id="KW-0804">Transcription</keyword>
<dbReference type="InterPro" id="IPR011051">
    <property type="entry name" value="RmlC_Cupin_sf"/>
</dbReference>
<dbReference type="PANTHER" id="PTHR11019">
    <property type="entry name" value="HTH-TYPE TRANSCRIPTIONAL REGULATOR NIMR"/>
    <property type="match status" value="1"/>
</dbReference>
<dbReference type="PROSITE" id="PS01124">
    <property type="entry name" value="HTH_ARAC_FAMILY_2"/>
    <property type="match status" value="1"/>
</dbReference>
<dbReference type="EMBL" id="MCSW01000037">
    <property type="protein sequence ID" value="PMF32036.1"/>
    <property type="molecule type" value="Genomic_DNA"/>
</dbReference>
<dbReference type="InterPro" id="IPR003313">
    <property type="entry name" value="AraC-bd"/>
</dbReference>
<protein>
    <submittedName>
        <fullName evidence="6">AraC family transcriptional regulator</fullName>
    </submittedName>
</protein>
<dbReference type="Gene3D" id="1.10.10.60">
    <property type="entry name" value="Homeodomain-like"/>
    <property type="match status" value="1"/>
</dbReference>
<dbReference type="SMART" id="SM00342">
    <property type="entry name" value="HTH_ARAC"/>
    <property type="match status" value="1"/>
</dbReference>
<comment type="caution">
    <text evidence="6">The sequence shown here is derived from an EMBL/GenBank/DDBJ whole genome shotgun (WGS) entry which is preliminary data.</text>
</comment>
<feature type="domain" description="HTH araC/xylS-type" evidence="5">
    <location>
        <begin position="170"/>
        <end position="267"/>
    </location>
</feature>
<dbReference type="RefSeq" id="WP_102481788.1">
    <property type="nucleotide sequence ID" value="NZ_JAKMYY010000003.1"/>
</dbReference>
<dbReference type="CDD" id="cd06124">
    <property type="entry name" value="cupin_NimR-like_N"/>
    <property type="match status" value="1"/>
</dbReference>
<proteinExistence type="predicted"/>
<dbReference type="InterPro" id="IPR014710">
    <property type="entry name" value="RmlC-like_jellyroll"/>
</dbReference>
<reference evidence="7" key="1">
    <citation type="submission" date="2016-07" db="EMBL/GenBank/DDBJ databases">
        <title>Nontailed viruses are major unrecognized killers of bacteria in the ocean.</title>
        <authorList>
            <person name="Kauffman K."/>
            <person name="Hussain F."/>
            <person name="Yang J."/>
            <person name="Arevalo P."/>
            <person name="Brown J."/>
            <person name="Cutler M."/>
            <person name="Kelly L."/>
            <person name="Polz M.F."/>
        </authorList>
    </citation>
    <scope>NUCLEOTIDE SEQUENCE [LARGE SCALE GENOMIC DNA]</scope>
    <source>
        <strain evidence="7">10N.286.54.F3</strain>
    </source>
</reference>
<dbReference type="InterPro" id="IPR009057">
    <property type="entry name" value="Homeodomain-like_sf"/>
</dbReference>
<evidence type="ECO:0000256" key="3">
    <source>
        <dbReference type="ARBA" id="ARBA00023125"/>
    </source>
</evidence>
<evidence type="ECO:0000313" key="6">
    <source>
        <dbReference type="EMBL" id="PMF32036.1"/>
    </source>
</evidence>